<evidence type="ECO:0000313" key="3">
    <source>
        <dbReference type="Proteomes" id="UP001075354"/>
    </source>
</evidence>
<dbReference type="EMBL" id="JAPTSV010000786">
    <property type="protein sequence ID" value="KAJ1519055.1"/>
    <property type="molecule type" value="Genomic_DNA"/>
</dbReference>
<sequence length="414" mass="45507">MGDDGVVLGIDLGASKAVAAAAVTGCDDMATTAPIPAVLFVPPDPGEQWRVGGEALAHVMTDPASSVSNVKRVLGADFDSSWQLAANKAVVAARLRADVPRDACAFEFPGRRGTVPPEQGKEDAEDEVLVLKAEGKTAHGHELWMLLEERGTFVPECLKNILQVNQYNSLEMLAKFVIPDDEDKIVKFMQQTLHQIIPEDEMTKYYDIFRFKPEKFVFVPGHQLSLKNICKLCKCIANDIKHGEASTPATPAIRSSSKQPTAKETSSSESSIITAKKVLDQGVKKYIHSTFPSISDCIVQTEVASDGLGSHTALLYCPVKECGKKIKIGKNNTRWNTSNFYTHLRSHFKSTTDKGKISTFFNSTSETPVNEDHSDEEVSPPKRKRVNSCMISSEDESEESGRPEKNTEENNQNF</sequence>
<evidence type="ECO:0008006" key="4">
    <source>
        <dbReference type="Google" id="ProtNLM"/>
    </source>
</evidence>
<comment type="caution">
    <text evidence="2">The sequence shown here is derived from an EMBL/GenBank/DDBJ whole genome shotgun (WGS) entry which is preliminary data.</text>
</comment>
<protein>
    <recommendedName>
        <fullName evidence="4">C2H2-type domain-containing protein</fullName>
    </recommendedName>
</protein>
<dbReference type="Proteomes" id="UP001075354">
    <property type="component" value="Unassembled WGS sequence"/>
</dbReference>
<feature type="region of interest" description="Disordered" evidence="1">
    <location>
        <begin position="361"/>
        <end position="414"/>
    </location>
</feature>
<organism evidence="2 3">
    <name type="scientific">Megalurothrips usitatus</name>
    <name type="common">bean blossom thrips</name>
    <dbReference type="NCBI Taxonomy" id="439358"/>
    <lineage>
        <taxon>Eukaryota</taxon>
        <taxon>Metazoa</taxon>
        <taxon>Ecdysozoa</taxon>
        <taxon>Arthropoda</taxon>
        <taxon>Hexapoda</taxon>
        <taxon>Insecta</taxon>
        <taxon>Pterygota</taxon>
        <taxon>Neoptera</taxon>
        <taxon>Paraneoptera</taxon>
        <taxon>Thysanoptera</taxon>
        <taxon>Terebrantia</taxon>
        <taxon>Thripoidea</taxon>
        <taxon>Thripidae</taxon>
        <taxon>Megalurothrips</taxon>
    </lineage>
</organism>
<dbReference type="InterPro" id="IPR043129">
    <property type="entry name" value="ATPase_NBD"/>
</dbReference>
<dbReference type="SUPFAM" id="SSF53067">
    <property type="entry name" value="Actin-like ATPase domain"/>
    <property type="match status" value="1"/>
</dbReference>
<feature type="compositionally biased region" description="Polar residues" evidence="1">
    <location>
        <begin position="247"/>
        <end position="260"/>
    </location>
</feature>
<keyword evidence="3" id="KW-1185">Reference proteome</keyword>
<name>A0AAV7WZK7_9NEOP</name>
<dbReference type="AlphaFoldDB" id="A0AAV7WZK7"/>
<gene>
    <name evidence="2" type="ORF">ONE63_011298</name>
</gene>
<reference evidence="2" key="1">
    <citation type="submission" date="2022-12" db="EMBL/GenBank/DDBJ databases">
        <title>Chromosome-level genome assembly of the bean flower thrips Megalurothrips usitatus.</title>
        <authorList>
            <person name="Ma L."/>
            <person name="Liu Q."/>
            <person name="Li H."/>
            <person name="Cai W."/>
        </authorList>
    </citation>
    <scope>NUCLEOTIDE SEQUENCE</scope>
    <source>
        <strain evidence="2">Cailab_2022a</strain>
    </source>
</reference>
<feature type="region of interest" description="Disordered" evidence="1">
    <location>
        <begin position="244"/>
        <end position="268"/>
    </location>
</feature>
<feature type="compositionally biased region" description="Basic and acidic residues" evidence="1">
    <location>
        <begin position="399"/>
        <end position="408"/>
    </location>
</feature>
<proteinExistence type="predicted"/>
<dbReference type="Gene3D" id="3.30.420.40">
    <property type="match status" value="1"/>
</dbReference>
<evidence type="ECO:0000313" key="2">
    <source>
        <dbReference type="EMBL" id="KAJ1519055.1"/>
    </source>
</evidence>
<accession>A0AAV7WZK7</accession>
<evidence type="ECO:0000256" key="1">
    <source>
        <dbReference type="SAM" id="MobiDB-lite"/>
    </source>
</evidence>